<feature type="compositionally biased region" description="Basic and acidic residues" evidence="1">
    <location>
        <begin position="1459"/>
        <end position="1496"/>
    </location>
</feature>
<keyword evidence="4" id="KW-1185">Reference proteome</keyword>
<proteinExistence type="predicted"/>
<dbReference type="GO" id="GO:0072659">
    <property type="term" value="P:protein localization to plasma membrane"/>
    <property type="evidence" value="ECO:0007669"/>
    <property type="project" value="TreeGrafter"/>
</dbReference>
<evidence type="ECO:0000259" key="2">
    <source>
        <dbReference type="PROSITE" id="PS50004"/>
    </source>
</evidence>
<dbReference type="Proteomes" id="UP000037510">
    <property type="component" value="Unassembled WGS sequence"/>
</dbReference>
<comment type="caution">
    <text evidence="3">The sequence shown here is derived from an EMBL/GenBank/DDBJ whole genome shotgun (WGS) entry which is preliminary data.</text>
</comment>
<feature type="region of interest" description="Disordered" evidence="1">
    <location>
        <begin position="1818"/>
        <end position="1884"/>
    </location>
</feature>
<dbReference type="EMBL" id="JTDY01001097">
    <property type="protein sequence ID" value="KOB74887.1"/>
    <property type="molecule type" value="Genomic_DNA"/>
</dbReference>
<dbReference type="PANTHER" id="PTHR37412">
    <property type="entry name" value="C2 DOMAIN-CONTAINING PROTEIN 5"/>
    <property type="match status" value="1"/>
</dbReference>
<feature type="region of interest" description="Disordered" evidence="1">
    <location>
        <begin position="1112"/>
        <end position="1142"/>
    </location>
</feature>
<dbReference type="Pfam" id="PF00168">
    <property type="entry name" value="C2"/>
    <property type="match status" value="1"/>
</dbReference>
<evidence type="ECO:0000313" key="3">
    <source>
        <dbReference type="EMBL" id="KOB74887.1"/>
    </source>
</evidence>
<feature type="compositionally biased region" description="Basic residues" evidence="1">
    <location>
        <begin position="1497"/>
        <end position="1508"/>
    </location>
</feature>
<feature type="region of interest" description="Disordered" evidence="1">
    <location>
        <begin position="274"/>
        <end position="295"/>
    </location>
</feature>
<dbReference type="SUPFAM" id="SSF49562">
    <property type="entry name" value="C2 domain (Calcium/lipid-binding domain, CaLB)"/>
    <property type="match status" value="1"/>
</dbReference>
<feature type="compositionally biased region" description="Polar residues" evidence="1">
    <location>
        <begin position="666"/>
        <end position="676"/>
    </location>
</feature>
<protein>
    <recommendedName>
        <fullName evidence="2">C2 domain-containing protein</fullName>
    </recommendedName>
</protein>
<dbReference type="PROSITE" id="PS50004">
    <property type="entry name" value="C2"/>
    <property type="match status" value="1"/>
</dbReference>
<feature type="region of interest" description="Disordered" evidence="1">
    <location>
        <begin position="1402"/>
        <end position="1531"/>
    </location>
</feature>
<dbReference type="GO" id="GO:0010828">
    <property type="term" value="P:positive regulation of D-glucose transmembrane transport"/>
    <property type="evidence" value="ECO:0007669"/>
    <property type="project" value="TreeGrafter"/>
</dbReference>
<name>A0A0L7LHG3_OPEBR</name>
<dbReference type="InterPro" id="IPR035892">
    <property type="entry name" value="C2_domain_sf"/>
</dbReference>
<feature type="compositionally biased region" description="Basic and acidic residues" evidence="1">
    <location>
        <begin position="1442"/>
        <end position="1452"/>
    </location>
</feature>
<dbReference type="Gene3D" id="2.60.40.150">
    <property type="entry name" value="C2 domain"/>
    <property type="match status" value="1"/>
</dbReference>
<feature type="compositionally biased region" description="Acidic residues" evidence="1">
    <location>
        <begin position="1852"/>
        <end position="1862"/>
    </location>
</feature>
<feature type="region of interest" description="Disordered" evidence="1">
    <location>
        <begin position="415"/>
        <end position="443"/>
    </location>
</feature>
<dbReference type="InterPro" id="IPR038983">
    <property type="entry name" value="C2CD5"/>
</dbReference>
<feature type="compositionally biased region" description="Low complexity" evidence="1">
    <location>
        <begin position="1831"/>
        <end position="1851"/>
    </location>
</feature>
<dbReference type="GO" id="GO:0065002">
    <property type="term" value="P:intracellular protein transmembrane transport"/>
    <property type="evidence" value="ECO:0007669"/>
    <property type="project" value="TreeGrafter"/>
</dbReference>
<feature type="compositionally biased region" description="Basic and acidic residues" evidence="1">
    <location>
        <begin position="279"/>
        <end position="289"/>
    </location>
</feature>
<dbReference type="STRING" id="104452.A0A0L7LHG3"/>
<accession>A0A0L7LHG3</accession>
<reference evidence="3 4" key="1">
    <citation type="journal article" date="2015" name="Genome Biol. Evol.">
        <title>The genome of winter moth (Operophtera brumata) provides a genomic perspective on sexual dimorphism and phenology.</title>
        <authorList>
            <person name="Derks M.F."/>
            <person name="Smit S."/>
            <person name="Salis L."/>
            <person name="Schijlen E."/>
            <person name="Bossers A."/>
            <person name="Mateman C."/>
            <person name="Pijl A.S."/>
            <person name="de Ridder D."/>
            <person name="Groenen M.A."/>
            <person name="Visser M.E."/>
            <person name="Megens H.J."/>
        </authorList>
    </citation>
    <scope>NUCLEOTIDE SEQUENCE [LARGE SCALE GENOMIC DNA]</scope>
    <source>
        <strain evidence="3">WM2013NL</strain>
        <tissue evidence="3">Head and thorax</tissue>
    </source>
</reference>
<dbReference type="GO" id="GO:0005509">
    <property type="term" value="F:calcium ion binding"/>
    <property type="evidence" value="ECO:0007669"/>
    <property type="project" value="TreeGrafter"/>
</dbReference>
<feature type="compositionally biased region" description="Polar residues" evidence="1">
    <location>
        <begin position="1424"/>
        <end position="1441"/>
    </location>
</feature>
<sequence length="1884" mass="209973">MPGKIKVKVLAGRNLPVMDRASDTTDAFVEIKFGGVTHKTDVCRKSLNPHWSSTEWYRFEVLFDTMHGIRGELNVIVKVELFSDFNKYKTSSCGVQFFHWYKATSIHGFVEELVVNDDPEYQWIDKIRTPRASNEARQVAFIKLSNQCLDILATDDESVTDLSQYYKNHQEELQKMINILNPKGLSMFDSQENPDDDDEKIELVRQASLNSYAGSVSLYQDNYVSRNSLRHLSEDQTDLNRLLSRKDDDDSDSSGPIEKIKKLKTNFFTKRFTKRKGDKKTDEKPDDSISLKSNSSDTSRISLFDIKNELKKFKRLKKPKFQKVLNKEDEGEGMASILARSVIHARTTLACIAETQDSQAESSPCSTMRRTDEFESNNITDEGKPRKISAEQEKVETVENKIPEIQFSSLKNISSEDLPSHEPRVRRISESCPTSPMAGRSDNLLKLPGDVGYFGSVSSALSGESSIYTSSEDDYESSDLKTDTDDALETTSSIVKSVLRHEADPAFLAQMDRKLAILQNSPPQISESIIADFDKKATMEVALDKIESDITLEKEAREFECKIEKAEENNETIEPSIAANEPSTSTRDEKCVPKPNSHYIKIHNPFAHRKASTSISCPSSPVEKHNLVYRSSKRIKDKLSKISKSNMIKSISHISLFPKTKKEPKTLSQPGSSSDVPSFPSKYPSETVLGSHFLSYSDLLGLDQDRIQANKLCKSDEIGRSKFSMYIGSEPESRCSISGPSHPLIIDEHDHKKEKLSLKPTGLIHTAMETMLIDKVQSLLIPTSPEIAVNTKFFDDVSEKLEEHKNSGATIRQLQNTTGSTTPRIVAVTPKRLSDDLTAKVDKIIERKHQEEYIRLIHTPKEILLMDKAQAILPDTESKHNTDSLHEDFNSDMGRAMHTKKDSRGSISTLMDKVHFHPHFFHHKKDDSSHDVRSGGLIHTAMQTMLIDRAQSMIPNTPEPIPIHTEPHFGEIGKYQKPHDQTKKRDHEKESTGLVHSALQTMLIDNIQSVLPGSDEPIPIRTETDFSAEPHKNHGHVKDKESTGLVHSALHTMLIDNIQSVLPDSDQPIPIKTETIFDGSISEEGHGKDKESTGFVHSALQTMLIDNIQSVLPDSNEPIPIRTEPNFGEEPDKSDGHANDKESTGLVHSALQTMLIDNVQSVLPDSDEPILISTESIFDDSISQESHEKNKDSTGLVHSALQTMLIDNVQSVLPDSDEPIPIRTEPDVGIKSHNNHGHAKDTESTGLVHSALQTMLIDNVNSALPDFSALIPINLNYDTEKEKSKYDVIKHTGLVSSTMENMLLGKSQINPNDMNVESVSERKDFNRESLESEKEVSKGLVHTAMEAMLIDRMQTIFPKATEADTKATHVDKIQDSDIELKSTSLVQNAMQTIFMDKVQSSAKPDNLPLKKSLPSDTKDDASKTNELNSTKALATSESNATKAKESPLKSERGSPIVKELTDSKSDISESKKEIKDPSDKKSKQKKGTDEDKEISKQRKALKERKKHFCRQDSIHSVTSTKSSSEETSNTHNVTRALEHFHPILSGGLETIPSVECSDSFERTIDETNISICDTQTLLSEVATIPSVEGRVERSNETNSASVCDNSHAACRFDREREKDRDRSEKGSPRHARHESYGGREPVGSEKASEKEKDALEMQKALWDTVLPEVEGDEAPVLDLCADKDACVLELDEAEDVETARALAKRRVHMQAYTSALKPASGAQPLAFTQVSRARLVLSSGVAASAAAERQVAKALDGAAYKLRRLSPAALNAAFHLELPEVYLSYTAFHLELPEQHDEIQLVVSGTAIPLADPYKAELSENGHSHTHSHTSHSQTSSQHSHSQNNSQNDSQTGDDDIFELDEEQMKPALTAQEMVEDKSVVNGQ</sequence>
<dbReference type="SMART" id="SM00239">
    <property type="entry name" value="C2"/>
    <property type="match status" value="1"/>
</dbReference>
<feature type="region of interest" description="Disordered" evidence="1">
    <location>
        <begin position="659"/>
        <end position="680"/>
    </location>
</feature>
<dbReference type="InterPro" id="IPR000008">
    <property type="entry name" value="C2_dom"/>
</dbReference>
<feature type="region of interest" description="Disordered" evidence="1">
    <location>
        <begin position="570"/>
        <end position="591"/>
    </location>
</feature>
<evidence type="ECO:0000256" key="1">
    <source>
        <dbReference type="SAM" id="MobiDB-lite"/>
    </source>
</evidence>
<feature type="region of interest" description="Disordered" evidence="1">
    <location>
        <begin position="1614"/>
        <end position="1653"/>
    </location>
</feature>
<feature type="compositionally biased region" description="Low complexity" evidence="1">
    <location>
        <begin position="1515"/>
        <end position="1531"/>
    </location>
</feature>
<gene>
    <name evidence="3" type="ORF">OBRU01_08453</name>
</gene>
<organism evidence="3 4">
    <name type="scientific">Operophtera brumata</name>
    <name type="common">Winter moth</name>
    <name type="synonym">Phalaena brumata</name>
    <dbReference type="NCBI Taxonomy" id="104452"/>
    <lineage>
        <taxon>Eukaryota</taxon>
        <taxon>Metazoa</taxon>
        <taxon>Ecdysozoa</taxon>
        <taxon>Arthropoda</taxon>
        <taxon>Hexapoda</taxon>
        <taxon>Insecta</taxon>
        <taxon>Pterygota</taxon>
        <taxon>Neoptera</taxon>
        <taxon>Endopterygota</taxon>
        <taxon>Lepidoptera</taxon>
        <taxon>Glossata</taxon>
        <taxon>Ditrysia</taxon>
        <taxon>Geometroidea</taxon>
        <taxon>Geometridae</taxon>
        <taxon>Larentiinae</taxon>
        <taxon>Operophtera</taxon>
    </lineage>
</organism>
<dbReference type="GO" id="GO:0005544">
    <property type="term" value="F:calcium-dependent phospholipid binding"/>
    <property type="evidence" value="ECO:0007669"/>
    <property type="project" value="InterPro"/>
</dbReference>
<dbReference type="GO" id="GO:0090314">
    <property type="term" value="P:positive regulation of protein targeting to membrane"/>
    <property type="evidence" value="ECO:0007669"/>
    <property type="project" value="TreeGrafter"/>
</dbReference>
<dbReference type="PANTHER" id="PTHR37412:SF2">
    <property type="entry name" value="C2 DOMAIN-CONTAINING PROTEIN 5"/>
    <property type="match status" value="1"/>
</dbReference>
<feature type="compositionally biased region" description="Basic and acidic residues" evidence="1">
    <location>
        <begin position="1130"/>
        <end position="1142"/>
    </location>
</feature>
<dbReference type="GO" id="GO:0005886">
    <property type="term" value="C:plasma membrane"/>
    <property type="evidence" value="ECO:0007669"/>
    <property type="project" value="TreeGrafter"/>
</dbReference>
<feature type="compositionally biased region" description="Basic and acidic residues" evidence="1">
    <location>
        <begin position="1875"/>
        <end position="1884"/>
    </location>
</feature>
<feature type="compositionally biased region" description="Basic and acidic residues" evidence="1">
    <location>
        <begin position="418"/>
        <end position="429"/>
    </location>
</feature>
<dbReference type="GO" id="GO:0031340">
    <property type="term" value="P:positive regulation of vesicle fusion"/>
    <property type="evidence" value="ECO:0007669"/>
    <property type="project" value="TreeGrafter"/>
</dbReference>
<feature type="domain" description="C2" evidence="2">
    <location>
        <begin position="1"/>
        <end position="124"/>
    </location>
</feature>
<feature type="non-terminal residue" evidence="3">
    <location>
        <position position="1884"/>
    </location>
</feature>
<evidence type="ECO:0000313" key="4">
    <source>
        <dbReference type="Proteomes" id="UP000037510"/>
    </source>
</evidence>